<sequence length="285" mass="34198">MIVDKGYVKFIDKLIEILIKLRIKNLLSPLIDMIYLFYERYLLKQIANKNMPMHIAIIPNGNRRWAQTHGLDPIEGHRYGYEKMRDVLQWIYDLGIKVVTIYAMSYENCLYRSENEKENLFNIIKNGFEELINSDIIHKYRVRIKVFGKIELVRDDVIKYAKLLEKETKEYSDRYLNIALCYGGRQEIVNAIKNIALDILNGKIKLEDISEDYVRKYLDTSHLKSFSEPDLVIRTSGEMRISNFLLWQIAYSELYFCDVFWPDFRKIDLYRAIRSYQRRERRFGR</sequence>
<feature type="binding site" evidence="2">
    <location>
        <position position="77"/>
    </location>
    <ligand>
        <name>substrate</name>
    </ligand>
</feature>
<dbReference type="EMBL" id="DRUB01000175">
    <property type="protein sequence ID" value="HHR96865.1"/>
    <property type="molecule type" value="Genomic_DNA"/>
</dbReference>
<evidence type="ECO:0000256" key="1">
    <source>
        <dbReference type="ARBA" id="ARBA00022679"/>
    </source>
</evidence>
<dbReference type="InterPro" id="IPR001441">
    <property type="entry name" value="UPP_synth-like"/>
</dbReference>
<dbReference type="Gene3D" id="3.40.1180.10">
    <property type="entry name" value="Decaprenyl diphosphate synthase-like"/>
    <property type="match status" value="1"/>
</dbReference>
<dbReference type="FunFam" id="3.40.1180.10:FF:000016">
    <property type="entry name" value="Undecaprenyl diphosphate synthase"/>
    <property type="match status" value="1"/>
</dbReference>
<dbReference type="InterPro" id="IPR018520">
    <property type="entry name" value="UPP_synth-like_CS"/>
</dbReference>
<dbReference type="CDD" id="cd00475">
    <property type="entry name" value="Cis_IPPS"/>
    <property type="match status" value="1"/>
</dbReference>
<comment type="similarity">
    <text evidence="2">Belongs to the UPP synthase family.</text>
</comment>
<dbReference type="GO" id="GO:0016094">
    <property type="term" value="P:polyprenol biosynthetic process"/>
    <property type="evidence" value="ECO:0007669"/>
    <property type="project" value="TreeGrafter"/>
</dbReference>
<dbReference type="EMBL" id="DRZI01000164">
    <property type="protein sequence ID" value="HHP81783.1"/>
    <property type="molecule type" value="Genomic_DNA"/>
</dbReference>
<feature type="binding site" evidence="2">
    <location>
        <position position="253"/>
    </location>
    <ligand>
        <name>Mg(2+)</name>
        <dbReference type="ChEBI" id="CHEBI:18420"/>
    </ligand>
</feature>
<feature type="binding site" evidence="2">
    <location>
        <begin position="105"/>
        <end position="107"/>
    </location>
    <ligand>
        <name>substrate</name>
    </ligand>
</feature>
<proteinExistence type="inferred from homology"/>
<dbReference type="GO" id="GO:0045547">
    <property type="term" value="F:ditrans,polycis-polyprenyl diphosphate synthase [(2E,6E)-farnesyl diphosphate specific] activity"/>
    <property type="evidence" value="ECO:0007669"/>
    <property type="project" value="TreeGrafter"/>
</dbReference>
<accession>A0A7C5UU38</accession>
<comment type="cofactor">
    <cofactor evidence="2">
        <name>Mg(2+)</name>
        <dbReference type="ChEBI" id="CHEBI:18420"/>
    </cofactor>
    <text evidence="2">Binds 2 magnesium ions per subunit.</text>
</comment>
<name>A0A7C5UU38_9CREN</name>
<feature type="binding site" evidence="2">
    <location>
        <position position="65"/>
    </location>
    <ligand>
        <name>substrate</name>
    </ligand>
</feature>
<feature type="binding site" evidence="2">
    <location>
        <position position="112"/>
    </location>
    <ligand>
        <name>substrate</name>
    </ligand>
</feature>
<comment type="subunit">
    <text evidence="2">Homodimer.</text>
</comment>
<dbReference type="GO" id="GO:0000287">
    <property type="term" value="F:magnesium ion binding"/>
    <property type="evidence" value="ECO:0007669"/>
    <property type="project" value="UniProtKB-UniRule"/>
</dbReference>
<comment type="caution">
    <text evidence="4">The sequence shown here is derived from an EMBL/GenBank/DDBJ whole genome shotgun (WGS) entry which is preliminary data.</text>
</comment>
<feature type="binding site" evidence="2">
    <location>
        <begin position="240"/>
        <end position="242"/>
    </location>
    <ligand>
        <name>substrate</name>
    </ligand>
</feature>
<comment type="caution">
    <text evidence="2">Lacks conserved residue(s) required for the propagation of feature annotation.</text>
</comment>
<dbReference type="PROSITE" id="PS01066">
    <property type="entry name" value="UPP_SYNTHASE"/>
    <property type="match status" value="1"/>
</dbReference>
<reference evidence="4" key="1">
    <citation type="journal article" date="2020" name="mSystems">
        <title>Genome- and Community-Level Interaction Insights into Carbon Utilization and Element Cycling Functions of Hydrothermarchaeota in Hydrothermal Sediment.</title>
        <authorList>
            <person name="Zhou Z."/>
            <person name="Liu Y."/>
            <person name="Xu W."/>
            <person name="Pan J."/>
            <person name="Luo Z.H."/>
            <person name="Li M."/>
        </authorList>
    </citation>
    <scope>NUCLEOTIDE SEQUENCE [LARGE SCALE GENOMIC DNA]</scope>
    <source>
        <strain evidence="4">SpSt-1</strain>
        <strain evidence="3">SpSt-1121</strain>
    </source>
</reference>
<feature type="binding site" evidence="2">
    <location>
        <begin position="61"/>
        <end position="64"/>
    </location>
    <ligand>
        <name>substrate</name>
    </ligand>
</feature>
<dbReference type="NCBIfam" id="TIGR00055">
    <property type="entry name" value="uppS"/>
    <property type="match status" value="1"/>
</dbReference>
<dbReference type="Pfam" id="PF01255">
    <property type="entry name" value="Prenyltransf"/>
    <property type="match status" value="1"/>
</dbReference>
<feature type="active site" description="Proton acceptor" evidence="2">
    <location>
        <position position="108"/>
    </location>
</feature>
<dbReference type="PANTHER" id="PTHR10291">
    <property type="entry name" value="DEHYDRODOLICHYL DIPHOSPHATE SYNTHASE FAMILY MEMBER"/>
    <property type="match status" value="1"/>
</dbReference>
<keyword evidence="2" id="KW-0479">Metal-binding</keyword>
<feature type="binding site" evidence="2">
    <location>
        <position position="234"/>
    </location>
    <ligand>
        <name>substrate</name>
    </ligand>
</feature>
<dbReference type="PANTHER" id="PTHR10291:SF43">
    <property type="entry name" value="DEHYDRODOLICHYL DIPHOSPHATE SYNTHASE COMPLEX SUBUNIT DHDDS"/>
    <property type="match status" value="1"/>
</dbReference>
<dbReference type="InterPro" id="IPR036424">
    <property type="entry name" value="UPP_synth-like_sf"/>
</dbReference>
<keyword evidence="2" id="KW-0460">Magnesium</keyword>
<dbReference type="EC" id="2.5.1.89" evidence="2"/>
<keyword evidence="1 2" id="KW-0808">Transferase</keyword>
<dbReference type="AlphaFoldDB" id="A0A7C5UU38"/>
<gene>
    <name evidence="2 4" type="primary">uppS</name>
    <name evidence="4" type="ORF">ENL47_08745</name>
    <name evidence="3" type="ORF">ENM84_03870</name>
</gene>
<comment type="function">
    <text evidence="2">Catalyzes the sequential condensation of isopentenyl diphosphate (IPP) with geranylgeranyl diphosphate (GGPP) to yield (2Z,6Z,10Z,14Z,18Z,22Z,26Z,30E,34E,38E)-undecaprenyl diphosphate (tritrans,heptacis-UPP). It is probably the precursor of glycosyl carrier lipids.</text>
</comment>
<dbReference type="SUPFAM" id="SSF64005">
    <property type="entry name" value="Undecaprenyl diphosphate synthase"/>
    <property type="match status" value="1"/>
</dbReference>
<evidence type="ECO:0000313" key="3">
    <source>
        <dbReference type="EMBL" id="HHP81783.1"/>
    </source>
</evidence>
<dbReference type="HAMAP" id="MF_01139">
    <property type="entry name" value="ISPT"/>
    <property type="match status" value="1"/>
</dbReference>
<evidence type="ECO:0000313" key="4">
    <source>
        <dbReference type="EMBL" id="HHR96865.1"/>
    </source>
</evidence>
<comment type="catalytic activity">
    <reaction evidence="2">
        <text>geranylgeranyl diphosphate + 7 isopentenyl diphosphate = tri-trans,hepta-cis-undecaprenyl diphosphate + 7 diphosphate</text>
        <dbReference type="Rhea" id="RHEA:27622"/>
        <dbReference type="ChEBI" id="CHEBI:33019"/>
        <dbReference type="ChEBI" id="CHEBI:57533"/>
        <dbReference type="ChEBI" id="CHEBI:60388"/>
        <dbReference type="ChEBI" id="CHEBI:128769"/>
        <dbReference type="EC" id="2.5.1.89"/>
    </reaction>
</comment>
<protein>
    <recommendedName>
        <fullName evidence="2">Tritrans,polycis-undecaprenyl-diphosphate synthase (geranylgeranyl-diphosphate specific)</fullName>
        <ecNumber evidence="2">2.5.1.89</ecNumber>
    </recommendedName>
    <alternativeName>
        <fullName evidence="2">Undecaprenyl diphosphate synthase</fullName>
        <shortName evidence="2">UDS</shortName>
    </alternativeName>
    <alternativeName>
        <fullName evidence="2">Undecaprenyl pyrophosphate synthase</fullName>
        <shortName evidence="2">UPP synthase</shortName>
    </alternativeName>
</protein>
<evidence type="ECO:0000256" key="2">
    <source>
        <dbReference type="HAMAP-Rule" id="MF_01139"/>
    </source>
</evidence>
<organism evidence="4">
    <name type="scientific">Ignisphaera aggregans</name>
    <dbReference type="NCBI Taxonomy" id="334771"/>
    <lineage>
        <taxon>Archaea</taxon>
        <taxon>Thermoproteota</taxon>
        <taxon>Thermoprotei</taxon>
        <taxon>Desulfurococcales</taxon>
        <taxon>Desulfurococcaceae</taxon>
        <taxon>Ignisphaera</taxon>
    </lineage>
</organism>